<name>A0A0P1MYF6_9BACT</name>
<evidence type="ECO:0000256" key="1">
    <source>
        <dbReference type="ARBA" id="ARBA00007068"/>
    </source>
</evidence>
<organism evidence="2 3">
    <name type="scientific">Candidatus Chryseopegocella kryptomonas</name>
    <dbReference type="NCBI Taxonomy" id="1633643"/>
    <lineage>
        <taxon>Bacteria</taxon>
        <taxon>Pseudomonadati</taxon>
        <taxon>Candidatus Kryptoniota</taxon>
        <taxon>Candidatus Chryseopegocella</taxon>
    </lineage>
</organism>
<dbReference type="GO" id="GO:0004177">
    <property type="term" value="F:aminopeptidase activity"/>
    <property type="evidence" value="ECO:0007669"/>
    <property type="project" value="UniProtKB-KW"/>
</dbReference>
<comment type="similarity">
    <text evidence="1">Belongs to the peptidase S58 family.</text>
</comment>
<keyword evidence="2" id="KW-0378">Hydrolase</keyword>
<keyword evidence="2" id="KW-0645">Protease</keyword>
<accession>A0A0P1MYF6</accession>
<dbReference type="EMBL" id="CZVW01000008">
    <property type="protein sequence ID" value="CUT00975.1"/>
    <property type="molecule type" value="Genomic_DNA"/>
</dbReference>
<dbReference type="Gene3D" id="3.60.70.12">
    <property type="entry name" value="L-amino peptidase D-ALA esterase/amidase"/>
    <property type="match status" value="1"/>
</dbReference>
<dbReference type="OrthoDB" id="9770388at2"/>
<evidence type="ECO:0000313" key="3">
    <source>
        <dbReference type="Proteomes" id="UP000199197"/>
    </source>
</evidence>
<dbReference type="RefSeq" id="WP_092349300.1">
    <property type="nucleotide sequence ID" value="NZ_CZVW01000008.1"/>
</dbReference>
<dbReference type="SUPFAM" id="SSF56266">
    <property type="entry name" value="DmpA/ArgJ-like"/>
    <property type="match status" value="1"/>
</dbReference>
<dbReference type="CDD" id="cd02253">
    <property type="entry name" value="DmpA"/>
    <property type="match status" value="1"/>
</dbReference>
<sequence>MRILILLILLQQILNFGMKAQSVEKRFRARELGIVVGVLPAGKYNAITDVKGVKVGHKTIIKGDSIRTGVTVIIPHDGDLFRDKVPCAFYAGNAFGKFAGSTQIEELGELETPIALTNTLAVPKVADALIQYTLEKSGMEIRSINPVVGETNDGYLNKIQERVITYQDVLDAINSSSSGEVEEGSVGAGTGTIAFGWKGGIGTASRVLPKNLGGWTVGVLVQTNFGGILTINGAPVGLELGKFYLKDELQKADGSIIIVVATDAPLMPNQLKRLARRAMLGLARTGSPSTNGSGDYVIAFSTNPDCRIKQTDEIYQPQTIKVLPNSALSPLFQAVVEATEEAIYNSLLKATTMTGYLGRKVEAIPIDKVVEILNKYNVLNYDKKFKLR</sequence>
<dbReference type="Pfam" id="PF03576">
    <property type="entry name" value="Peptidase_S58"/>
    <property type="match status" value="1"/>
</dbReference>
<dbReference type="Proteomes" id="UP000199197">
    <property type="component" value="Unassembled WGS sequence"/>
</dbReference>
<dbReference type="AlphaFoldDB" id="A0A0P1MYF6"/>
<dbReference type="PANTHER" id="PTHR36512">
    <property type="entry name" value="D-AMINOPEPTIDASE"/>
    <property type="match status" value="1"/>
</dbReference>
<dbReference type="InterPro" id="IPR016117">
    <property type="entry name" value="ArgJ-like_dom_sf"/>
</dbReference>
<dbReference type="PANTHER" id="PTHR36512:SF3">
    <property type="entry name" value="BLR5678 PROTEIN"/>
    <property type="match status" value="1"/>
</dbReference>
<proteinExistence type="inferred from homology"/>
<keyword evidence="3" id="KW-1185">Reference proteome</keyword>
<evidence type="ECO:0000313" key="2">
    <source>
        <dbReference type="EMBL" id="CUT00975.1"/>
    </source>
</evidence>
<reference evidence="3" key="1">
    <citation type="submission" date="2015-11" db="EMBL/GenBank/DDBJ databases">
        <authorList>
            <person name="Varghese N."/>
        </authorList>
    </citation>
    <scope>NUCLEOTIDE SEQUENCE [LARGE SCALE GENOMIC DNA]</scope>
    <source>
        <strain evidence="3">JGI-23</strain>
    </source>
</reference>
<keyword evidence="2" id="KW-0031">Aminopeptidase</keyword>
<gene>
    <name evidence="2" type="ORF">JGI23_00958</name>
</gene>
<protein>
    <submittedName>
        <fullName evidence="2">L-aminopeptidase DmpA. Serine peptidase. MEROPS family S58</fullName>
    </submittedName>
</protein>
<dbReference type="InterPro" id="IPR005321">
    <property type="entry name" value="Peptidase_S58_DmpA"/>
</dbReference>